<evidence type="ECO:0000313" key="1">
    <source>
        <dbReference type="EMBL" id="SDX49820.1"/>
    </source>
</evidence>
<protein>
    <submittedName>
        <fullName evidence="1">Uncharacterized protein</fullName>
    </submittedName>
</protein>
<reference evidence="2" key="1">
    <citation type="submission" date="2016-10" db="EMBL/GenBank/DDBJ databases">
        <authorList>
            <person name="Varghese N."/>
            <person name="Submissions S."/>
        </authorList>
    </citation>
    <scope>NUCLEOTIDE SEQUENCE [LARGE SCALE GENOMIC DNA]</scope>
    <source>
        <strain evidence="2">DSM 27839</strain>
    </source>
</reference>
<dbReference type="Proteomes" id="UP000183400">
    <property type="component" value="Unassembled WGS sequence"/>
</dbReference>
<proteinExistence type="predicted"/>
<accession>A0A1H3C6Z1</accession>
<organism evidence="1 2">
    <name type="scientific">Ruegeria halocynthiae</name>
    <dbReference type="NCBI Taxonomy" id="985054"/>
    <lineage>
        <taxon>Bacteria</taxon>
        <taxon>Pseudomonadati</taxon>
        <taxon>Pseudomonadota</taxon>
        <taxon>Alphaproteobacteria</taxon>
        <taxon>Rhodobacterales</taxon>
        <taxon>Roseobacteraceae</taxon>
        <taxon>Ruegeria</taxon>
    </lineage>
</organism>
<keyword evidence="2" id="KW-1185">Reference proteome</keyword>
<dbReference type="EMBL" id="FNNP01000006">
    <property type="protein sequence ID" value="SDX49820.1"/>
    <property type="molecule type" value="Genomic_DNA"/>
</dbReference>
<evidence type="ECO:0000313" key="2">
    <source>
        <dbReference type="Proteomes" id="UP000183400"/>
    </source>
</evidence>
<gene>
    <name evidence="1" type="ORF">SAMN05444358_106170</name>
</gene>
<dbReference type="AlphaFoldDB" id="A0A1H3C6Z1"/>
<name>A0A1H3C6Z1_9RHOB</name>
<sequence>MLTVFARSFMTATRIDAPHIRDAPKPGHHKRRWLPENHWWIKHPRAVDLNDL</sequence>
<dbReference type="RefSeq" id="WP_176797714.1">
    <property type="nucleotide sequence ID" value="NZ_FNNP01000006.1"/>
</dbReference>